<dbReference type="EC" id="2.4.1.336" evidence="10"/>
<dbReference type="GO" id="GO:0016758">
    <property type="term" value="F:hexosyltransferase activity"/>
    <property type="evidence" value="ECO:0007669"/>
    <property type="project" value="TreeGrafter"/>
</dbReference>
<evidence type="ECO:0000256" key="11">
    <source>
        <dbReference type="ARBA" id="ARBA00068721"/>
    </source>
</evidence>
<keyword evidence="17" id="KW-1185">Reference proteome</keyword>
<organism evidence="16 17">
    <name type="scientific">Pedococcus cremeus</name>
    <dbReference type="NCBI Taxonomy" id="587636"/>
    <lineage>
        <taxon>Bacteria</taxon>
        <taxon>Bacillati</taxon>
        <taxon>Actinomycetota</taxon>
        <taxon>Actinomycetes</taxon>
        <taxon>Micrococcales</taxon>
        <taxon>Intrasporangiaceae</taxon>
        <taxon>Pedococcus</taxon>
    </lineage>
</organism>
<reference evidence="17" key="1">
    <citation type="submission" date="2016-10" db="EMBL/GenBank/DDBJ databases">
        <authorList>
            <person name="Varghese N."/>
            <person name="Submissions S."/>
        </authorList>
    </citation>
    <scope>NUCLEOTIDE SEQUENCE [LARGE SCALE GENOMIC DNA]</scope>
    <source>
        <strain evidence="17">CGMCC 1.6963</strain>
    </source>
</reference>
<evidence type="ECO:0000256" key="9">
    <source>
        <dbReference type="ARBA" id="ARBA00053004"/>
    </source>
</evidence>
<proteinExistence type="inferred from homology"/>
<feature type="transmembrane region" description="Helical" evidence="14">
    <location>
        <begin position="515"/>
        <end position="536"/>
    </location>
</feature>
<evidence type="ECO:0000256" key="8">
    <source>
        <dbReference type="ARBA" id="ARBA00023136"/>
    </source>
</evidence>
<comment type="subcellular location">
    <subcellularLocation>
        <location evidence="1">Membrane</location>
        <topology evidence="1">Multi-pass membrane protein</topology>
    </subcellularLocation>
</comment>
<dbReference type="InterPro" id="IPR001173">
    <property type="entry name" value="Glyco_trans_2-like"/>
</dbReference>
<sequence>MAPAAAIVPATALLTVWAPLHDTLAAAGVLWLACLPWLRRTSRWTAPAHAGWALTVAAGVAYVTAMAQWTITSDVGGLALAGAWVLWLLEVAAFVMLLSYGWEVFDVLGSVRWHRRRAPVQTVAATPDDELPMVSIHVPSHNEPPELLIETLQRLLELDYPAYEVLVIDNNTDDDALCAPVEAFCAAHPERLRFHRLLDWPGFKSGALNYAEEHTDPRAELIAVVDADYQVDPDWLRATVGAFDDPRVAFVQTPQDYRAWSHSQYLRSLYYSYDYFFAVSQPSRDERGAAIFGGTMGLVRRSALRDIGGWDEWCVTEDAELSLRLLQAGWSGHHLDQSYGHGIMPLTFEALKRQRFRWCFGGMQILKRHWRTLLPWSRSTQLTASQRLGYLVGGVQWFGDLLGLLFSFVVMASLLDLAVGGGLAVGRLSGLLLFAAPALIVVGLVRAVAVLKAVGREAGWRDALGAFAIWLSLGWVVSLACVRGLLEPQGVFLRTPKTRGDVSWLQAMRVHWAEMALATLGTVVALAGLVMHPGWVSVGLAALLTPPVLGWLAAPAHSVAALRVDLPASLRRRRDGEGARGWWRSRTAVPVASLAGALGVVALLLGIVQPGSHDAPRSSAAPSLPRRAEQPAPHAGARAHTVPPTPSAGPSRNAATSTSSVPAGQVTTQVPAPVRTAAPSTAAPTTASRPSTSSTSPTSTASAVPTAPARGTGSPTATARPTSPPASPTATPDPSRRPTDRPTPTHR</sequence>
<feature type="transmembrane region" description="Helical" evidence="14">
    <location>
        <begin position="431"/>
        <end position="451"/>
    </location>
</feature>
<evidence type="ECO:0000256" key="12">
    <source>
        <dbReference type="ARBA" id="ARBA00078564"/>
    </source>
</evidence>
<name>A0A1H9V4K4_9MICO</name>
<evidence type="ECO:0000256" key="6">
    <source>
        <dbReference type="ARBA" id="ARBA00022842"/>
    </source>
</evidence>
<keyword evidence="8 14" id="KW-0472">Membrane</keyword>
<dbReference type="EMBL" id="FOHB01000003">
    <property type="protein sequence ID" value="SES16602.1"/>
    <property type="molecule type" value="Genomic_DNA"/>
</dbReference>
<gene>
    <name evidence="16" type="ORF">SAMN05216199_2294</name>
</gene>
<evidence type="ECO:0000259" key="15">
    <source>
        <dbReference type="Pfam" id="PF13632"/>
    </source>
</evidence>
<feature type="domain" description="Glycosyltransferase 2-like" evidence="15">
    <location>
        <begin position="222"/>
        <end position="411"/>
    </location>
</feature>
<accession>A0A1H9V4K4</accession>
<dbReference type="PANTHER" id="PTHR43867">
    <property type="entry name" value="CELLULOSE SYNTHASE CATALYTIC SUBUNIT A [UDP-FORMING]"/>
    <property type="match status" value="1"/>
</dbReference>
<evidence type="ECO:0000256" key="5">
    <source>
        <dbReference type="ARBA" id="ARBA00022692"/>
    </source>
</evidence>
<evidence type="ECO:0000256" key="3">
    <source>
        <dbReference type="ARBA" id="ARBA00022676"/>
    </source>
</evidence>
<evidence type="ECO:0000313" key="17">
    <source>
        <dbReference type="Proteomes" id="UP000199019"/>
    </source>
</evidence>
<evidence type="ECO:0000256" key="7">
    <source>
        <dbReference type="ARBA" id="ARBA00022989"/>
    </source>
</evidence>
<evidence type="ECO:0000256" key="4">
    <source>
        <dbReference type="ARBA" id="ARBA00022679"/>
    </source>
</evidence>
<comment type="similarity">
    <text evidence="2">Belongs to the glycosyltransferase 2 family.</text>
</comment>
<evidence type="ECO:0000256" key="10">
    <source>
        <dbReference type="ARBA" id="ARBA00066964"/>
    </source>
</evidence>
<feature type="compositionally biased region" description="Low complexity" evidence="13">
    <location>
        <begin position="670"/>
        <end position="721"/>
    </location>
</feature>
<feature type="compositionally biased region" description="Polar residues" evidence="13">
    <location>
        <begin position="648"/>
        <end position="669"/>
    </location>
</feature>
<dbReference type="Gene3D" id="3.90.550.10">
    <property type="entry name" value="Spore Coat Polysaccharide Biosynthesis Protein SpsA, Chain A"/>
    <property type="match status" value="1"/>
</dbReference>
<dbReference type="AlphaFoldDB" id="A0A1H9V4K4"/>
<feature type="transmembrane region" description="Helical" evidence="14">
    <location>
        <begin position="51"/>
        <end position="71"/>
    </location>
</feature>
<dbReference type="Pfam" id="PF13632">
    <property type="entry name" value="Glyco_trans_2_3"/>
    <property type="match status" value="1"/>
</dbReference>
<dbReference type="FunFam" id="3.90.550.10:FF:000164">
    <property type="entry name" value="Beta-(1-3)-glucosyl transferase"/>
    <property type="match status" value="1"/>
</dbReference>
<keyword evidence="5 14" id="KW-0812">Transmembrane</keyword>
<feature type="transmembrane region" description="Helical" evidence="14">
    <location>
        <begin position="397"/>
        <end position="419"/>
    </location>
</feature>
<evidence type="ECO:0000256" key="14">
    <source>
        <dbReference type="SAM" id="Phobius"/>
    </source>
</evidence>
<evidence type="ECO:0000256" key="13">
    <source>
        <dbReference type="SAM" id="MobiDB-lite"/>
    </source>
</evidence>
<dbReference type="InterPro" id="IPR050321">
    <property type="entry name" value="Glycosyltr_2/OpgH_subfam"/>
</dbReference>
<dbReference type="Proteomes" id="UP000199019">
    <property type="component" value="Unassembled WGS sequence"/>
</dbReference>
<keyword evidence="3" id="KW-0328">Glycosyltransferase</keyword>
<dbReference type="RefSeq" id="WP_091758158.1">
    <property type="nucleotide sequence ID" value="NZ_FOHB01000003.1"/>
</dbReference>
<keyword evidence="6" id="KW-0460">Magnesium</keyword>
<feature type="transmembrane region" description="Helical" evidence="14">
    <location>
        <begin position="78"/>
        <end position="102"/>
    </location>
</feature>
<evidence type="ECO:0000256" key="2">
    <source>
        <dbReference type="ARBA" id="ARBA00006739"/>
    </source>
</evidence>
<dbReference type="STRING" id="587636.SAMN05216199_2294"/>
<evidence type="ECO:0000256" key="1">
    <source>
        <dbReference type="ARBA" id="ARBA00004141"/>
    </source>
</evidence>
<feature type="transmembrane region" description="Helical" evidence="14">
    <location>
        <begin position="587"/>
        <end position="608"/>
    </location>
</feature>
<dbReference type="InterPro" id="IPR029044">
    <property type="entry name" value="Nucleotide-diphossugar_trans"/>
</dbReference>
<protein>
    <recommendedName>
        <fullName evidence="11">Beta-monoglucosyldiacylglycerol synthase</fullName>
        <ecNumber evidence="10">2.4.1.336</ecNumber>
    </recommendedName>
    <alternativeName>
        <fullName evidence="12">UDP-glucose:1,2-diacylglycerol 3-beta-D-glucosyltransferase</fullName>
    </alternativeName>
</protein>
<feature type="region of interest" description="Disordered" evidence="13">
    <location>
        <begin position="612"/>
        <end position="747"/>
    </location>
</feature>
<evidence type="ECO:0000313" key="16">
    <source>
        <dbReference type="EMBL" id="SES16602.1"/>
    </source>
</evidence>
<dbReference type="PANTHER" id="PTHR43867:SF4">
    <property type="entry name" value="BETA-(1-3)-GLUCOSYL TRANSFERASE"/>
    <property type="match status" value="1"/>
</dbReference>
<feature type="transmembrane region" description="Helical" evidence="14">
    <location>
        <begin position="463"/>
        <end position="486"/>
    </location>
</feature>
<dbReference type="GO" id="GO:0005886">
    <property type="term" value="C:plasma membrane"/>
    <property type="evidence" value="ECO:0007669"/>
    <property type="project" value="TreeGrafter"/>
</dbReference>
<keyword evidence="7 14" id="KW-1133">Transmembrane helix</keyword>
<keyword evidence="4 16" id="KW-0808">Transferase</keyword>
<dbReference type="SUPFAM" id="SSF53448">
    <property type="entry name" value="Nucleotide-diphospho-sugar transferases"/>
    <property type="match status" value="1"/>
</dbReference>
<comment type="catalytic activity">
    <reaction evidence="9">
        <text>a 1,2-diacyl-sn-glycerol + UDP-alpha-D-glucose = a 1,2-diacyl-3-O-(beta-D-glucopyranosyl)-sn-glycerol + UDP + H(+)</text>
        <dbReference type="Rhea" id="RHEA:17285"/>
        <dbReference type="ChEBI" id="CHEBI:15378"/>
        <dbReference type="ChEBI" id="CHEBI:17815"/>
        <dbReference type="ChEBI" id="CHEBI:58223"/>
        <dbReference type="ChEBI" id="CHEBI:58885"/>
        <dbReference type="ChEBI" id="CHEBI:75799"/>
        <dbReference type="EC" id="2.4.1.336"/>
    </reaction>
</comment>